<sequence length="111" mass="11271">MVNLSASSVTGTLTAALSTHFVATIDSDNWYDLGKVSNAPQAAVNNGVIVSLASHSKWNVTGTSYLTELSLDATSAVTGQHGKKVTMTVDGTPTAINPGASYTGAIVVTAT</sequence>
<dbReference type="OrthoDB" id="7054234at2"/>
<keyword evidence="2" id="KW-1185">Reference proteome</keyword>
<proteinExistence type="predicted"/>
<protein>
    <submittedName>
        <fullName evidence="1">Uncharacterized protein</fullName>
    </submittedName>
</protein>
<dbReference type="RefSeq" id="WP_145856064.1">
    <property type="nucleotide sequence ID" value="NZ_RPFW01000004.1"/>
</dbReference>
<name>A0A6P2BWP3_9ACTN</name>
<evidence type="ECO:0000313" key="1">
    <source>
        <dbReference type="EMBL" id="TVZ03368.1"/>
    </source>
</evidence>
<gene>
    <name evidence="1" type="ORF">EAS64_23475</name>
</gene>
<comment type="caution">
    <text evidence="1">The sequence shown here is derived from an EMBL/GenBank/DDBJ whole genome shotgun (WGS) entry which is preliminary data.</text>
</comment>
<dbReference type="EMBL" id="RPFW01000004">
    <property type="protein sequence ID" value="TVZ03368.1"/>
    <property type="molecule type" value="Genomic_DNA"/>
</dbReference>
<accession>A0A6P2BWP3</accession>
<organism evidence="1 2">
    <name type="scientific">Trebonia kvetii</name>
    <dbReference type="NCBI Taxonomy" id="2480626"/>
    <lineage>
        <taxon>Bacteria</taxon>
        <taxon>Bacillati</taxon>
        <taxon>Actinomycetota</taxon>
        <taxon>Actinomycetes</taxon>
        <taxon>Streptosporangiales</taxon>
        <taxon>Treboniaceae</taxon>
        <taxon>Trebonia</taxon>
    </lineage>
</organism>
<dbReference type="AlphaFoldDB" id="A0A6P2BWP3"/>
<evidence type="ECO:0000313" key="2">
    <source>
        <dbReference type="Proteomes" id="UP000460272"/>
    </source>
</evidence>
<dbReference type="Proteomes" id="UP000460272">
    <property type="component" value="Unassembled WGS sequence"/>
</dbReference>
<reference evidence="1 2" key="1">
    <citation type="submission" date="2018-11" db="EMBL/GenBank/DDBJ databases">
        <title>Trebonia kvetii gen.nov., sp.nov., a novel acidophilic actinobacterium, and proposal of the new actinobacterial family Treboniaceae fam. nov.</title>
        <authorList>
            <person name="Rapoport D."/>
            <person name="Sagova-Mareckova M."/>
            <person name="Sedlacek I."/>
            <person name="Provaznik J."/>
            <person name="Kralova S."/>
            <person name="Pavlinic D."/>
            <person name="Benes V."/>
            <person name="Kopecky J."/>
        </authorList>
    </citation>
    <scope>NUCLEOTIDE SEQUENCE [LARGE SCALE GENOMIC DNA]</scope>
    <source>
        <strain evidence="1 2">15Tr583</strain>
    </source>
</reference>